<evidence type="ECO:0000313" key="11">
    <source>
        <dbReference type="Proteomes" id="UP000005012"/>
    </source>
</evidence>
<dbReference type="PIRSF" id="PIRSF026649">
    <property type="entry name" value="MsbB"/>
    <property type="match status" value="1"/>
</dbReference>
<evidence type="ECO:0000256" key="4">
    <source>
        <dbReference type="ARBA" id="ARBA00022692"/>
    </source>
</evidence>
<dbReference type="RefSeq" id="WP_004918492.1">
    <property type="nucleotide sequence ID" value="NC_017731.1"/>
</dbReference>
<sequence length="314" mass="36335">MIQAPKFDKSLLHPRYWLTWFGIGLLYVLVLLPYPMIYWMGTRLGLLSKHLLKKRAQIADRNLALCFPEMSLEKRQHYIDKNFESVGMGVFETGMAWFWPEWRIRRWFKIEGREHMIAAQSTGRGIIVLGIHFLTLELGARAFGMLNPGIGVYRPNDNKLMDWLQTRGRLRSNKYMLDRKDVKGMVRSLKQGEILWYAPDHDYGPRNSSFAPLFAVKNAATTNGSAILLRLANPLIVPFIPRRLPAGKGYELVIQPAVDDFPIDDEVAVATKMNQLIEQAILLAPEQYMWLHRRFKTRPKGETSLYGDLDKIHH</sequence>
<keyword evidence="2 9" id="KW-0997">Cell inner membrane</keyword>
<dbReference type="InterPro" id="IPR004960">
    <property type="entry name" value="LipA_acyltrans"/>
</dbReference>
<keyword evidence="4 9" id="KW-0812">Transmembrane</keyword>
<dbReference type="UniPathway" id="UPA00360">
    <property type="reaction ID" value="UER00485"/>
</dbReference>
<evidence type="ECO:0000256" key="3">
    <source>
        <dbReference type="ARBA" id="ARBA00022679"/>
    </source>
</evidence>
<evidence type="ECO:0000313" key="10">
    <source>
        <dbReference type="EMBL" id="AFH95360.1"/>
    </source>
</evidence>
<keyword evidence="5 9" id="KW-0448">Lipopolysaccharide biosynthesis</keyword>
<dbReference type="Proteomes" id="UP000005012">
    <property type="component" value="Chromosome"/>
</dbReference>
<feature type="short sequence motif" description="HXXXXD motif" evidence="9">
    <location>
        <begin position="132"/>
        <end position="137"/>
    </location>
</feature>
<dbReference type="OrthoDB" id="9803456at2"/>
<dbReference type="Pfam" id="PF03279">
    <property type="entry name" value="Lip_A_acyltrans"/>
    <property type="match status" value="1"/>
</dbReference>
<evidence type="ECO:0000256" key="2">
    <source>
        <dbReference type="ARBA" id="ARBA00022519"/>
    </source>
</evidence>
<protein>
    <recommendedName>
        <fullName evidence="9">Lipid A biosynthesis acyltransferase</fullName>
        <ecNumber evidence="9">2.3.1.241</ecNumber>
    </recommendedName>
    <alternativeName>
        <fullName evidence="9">Kdo(2)-lipid IV(A) acyltransferase</fullName>
    </alternativeName>
</protein>
<dbReference type="GO" id="GO:0009245">
    <property type="term" value="P:lipid A biosynthetic process"/>
    <property type="evidence" value="ECO:0007669"/>
    <property type="project" value="InterPro"/>
</dbReference>
<reference evidence="11" key="2">
    <citation type="submission" date="2012-04" db="EMBL/GenBank/DDBJ databases">
        <title>Complete genome sequence of Providencia stuartii clinical isolate MRSN 2154.</title>
        <authorList>
            <person name="Clifford R.J."/>
            <person name="Hang J."/>
            <person name="Riley M.C."/>
            <person name="Onmus-Leone F."/>
            <person name="Kuschner R.A."/>
            <person name="Lesho E.P."/>
            <person name="Waterman P.E."/>
        </authorList>
    </citation>
    <scope>NUCLEOTIDE SEQUENCE [LARGE SCALE GENOMIC DNA]</scope>
    <source>
        <strain evidence="11">MRSN 2154</strain>
    </source>
</reference>
<dbReference type="HOGENOM" id="CLU_049421_1_1_6"/>
<feature type="transmembrane region" description="Helical" evidence="9">
    <location>
        <begin position="17"/>
        <end position="39"/>
    </location>
</feature>
<dbReference type="GO" id="GO:0005886">
    <property type="term" value="C:plasma membrane"/>
    <property type="evidence" value="ECO:0007669"/>
    <property type="project" value="UniProtKB-SubCell"/>
</dbReference>
<dbReference type="CDD" id="cd07984">
    <property type="entry name" value="LPLAT_LABLAT-like"/>
    <property type="match status" value="1"/>
</dbReference>
<keyword evidence="7 9" id="KW-0472">Membrane</keyword>
<evidence type="ECO:0000256" key="6">
    <source>
        <dbReference type="ARBA" id="ARBA00022989"/>
    </source>
</evidence>
<evidence type="ECO:0000256" key="7">
    <source>
        <dbReference type="ARBA" id="ARBA00023136"/>
    </source>
</evidence>
<name>A0A140NRT4_PROSM</name>
<keyword evidence="3 9" id="KW-0808">Transferase</keyword>
<dbReference type="GO" id="GO:0009103">
    <property type="term" value="P:lipopolysaccharide biosynthetic process"/>
    <property type="evidence" value="ECO:0007669"/>
    <property type="project" value="UniProtKB-UniRule"/>
</dbReference>
<dbReference type="HAMAP" id="MF_01942">
    <property type="entry name" value="Lipid_A_LpxL_LpxP"/>
    <property type="match status" value="1"/>
</dbReference>
<dbReference type="EC" id="2.3.1.241" evidence="9"/>
<keyword evidence="1 9" id="KW-1003">Cell membrane</keyword>
<comment type="catalytic activity">
    <reaction evidence="9">
        <text>an alpha-Kdo-(2-&gt;4)-alpha-Kdo-(2-&gt;6)-lipid IVA + a fatty acyl-[ACP] = an alpha-Kdo-(2-&gt;4)-alpha-Kdo-(2-&gt;6)-(acyl)-lipid IVA + holo-[ACP]</text>
        <dbReference type="Rhea" id="RHEA:69396"/>
        <dbReference type="Rhea" id="RHEA-COMP:9685"/>
        <dbReference type="Rhea" id="RHEA-COMP:14125"/>
        <dbReference type="ChEBI" id="CHEBI:64479"/>
        <dbReference type="ChEBI" id="CHEBI:138651"/>
        <dbReference type="ChEBI" id="CHEBI:176429"/>
        <dbReference type="ChEBI" id="CHEBI:176430"/>
        <dbReference type="EC" id="2.3.1.241"/>
    </reaction>
</comment>
<organism evidence="10 11">
    <name type="scientific">Providencia stuartii (strain MRSN 2154)</name>
    <dbReference type="NCBI Taxonomy" id="1157951"/>
    <lineage>
        <taxon>Bacteria</taxon>
        <taxon>Pseudomonadati</taxon>
        <taxon>Pseudomonadota</taxon>
        <taxon>Gammaproteobacteria</taxon>
        <taxon>Enterobacterales</taxon>
        <taxon>Morganellaceae</taxon>
        <taxon>Providencia</taxon>
    </lineage>
</organism>
<keyword evidence="8 9" id="KW-0012">Acyltransferase</keyword>
<keyword evidence="6 9" id="KW-1133">Transmembrane helix</keyword>
<dbReference type="InterPro" id="IPR011920">
    <property type="entry name" value="Lipid_A_LpxL_LpxP"/>
</dbReference>
<comment type="similarity">
    <text evidence="9">Belongs to the LpxL/LpxM/LpxP family.</text>
</comment>
<proteinExistence type="inferred from homology"/>
<evidence type="ECO:0000256" key="5">
    <source>
        <dbReference type="ARBA" id="ARBA00022985"/>
    </source>
</evidence>
<gene>
    <name evidence="9" type="primary">lpxL</name>
    <name evidence="10" type="ordered locus">S70_17750</name>
</gene>
<comment type="pathway">
    <text evidence="9">Bacterial outer membrane biogenesis; lipopolysaccharide biosynthesis.</text>
</comment>
<dbReference type="GO" id="GO:0008913">
    <property type="term" value="F:Kdo2-lipid IVA acyltransferase activity"/>
    <property type="evidence" value="ECO:0007669"/>
    <property type="project" value="UniProtKB-EC"/>
</dbReference>
<reference evidence="10 11" key="1">
    <citation type="journal article" date="2012" name="J. Bacteriol.">
        <title>Complete Genome Sequence of Providencia stuartii Clinical Isolate MRSN 2154.</title>
        <authorList>
            <person name="Clifford R.J."/>
            <person name="Hang J."/>
            <person name="Riley M.C."/>
            <person name="Onmus-Leone F."/>
            <person name="Kuschner R.A."/>
            <person name="Lesho E.P."/>
            <person name="Waterman P.E."/>
        </authorList>
    </citation>
    <scope>NUCLEOTIDE SEQUENCE [LARGE SCALE GENOMIC DNA]</scope>
    <source>
        <strain evidence="10 11">MRSN 2154</strain>
    </source>
</reference>
<dbReference type="UniPathway" id="UPA00030"/>
<dbReference type="AlphaFoldDB" id="A0A140NRT4"/>
<dbReference type="EMBL" id="CP003488">
    <property type="protein sequence ID" value="AFH95360.1"/>
    <property type="molecule type" value="Genomic_DNA"/>
</dbReference>
<dbReference type="GeneID" id="93519925"/>
<dbReference type="PANTHER" id="PTHR30606">
    <property type="entry name" value="LIPID A BIOSYNTHESIS LAUROYL ACYLTRANSFERASE"/>
    <property type="match status" value="1"/>
</dbReference>
<dbReference type="KEGG" id="psi:S70_17750"/>
<dbReference type="GO" id="GO:0036104">
    <property type="term" value="P:Kdo2-lipid A biosynthetic process"/>
    <property type="evidence" value="ECO:0007669"/>
    <property type="project" value="UniProtKB-UniRule"/>
</dbReference>
<dbReference type="NCBIfam" id="NF005340">
    <property type="entry name" value="PRK06860.1"/>
    <property type="match status" value="1"/>
</dbReference>
<dbReference type="PATRIC" id="fig|1157951.4.peg.3564"/>
<accession>A0A140NRT4</accession>
<evidence type="ECO:0000256" key="8">
    <source>
        <dbReference type="ARBA" id="ARBA00023315"/>
    </source>
</evidence>
<comment type="subcellular location">
    <subcellularLocation>
        <location evidence="9">Cell inner membrane</location>
        <topology evidence="9">Single-pass membrane protein</topology>
    </subcellularLocation>
</comment>
<dbReference type="NCBIfam" id="TIGR02207">
    <property type="entry name" value="lipid_A_htrB"/>
    <property type="match status" value="1"/>
</dbReference>
<evidence type="ECO:0000256" key="9">
    <source>
        <dbReference type="HAMAP-Rule" id="MF_01942"/>
    </source>
</evidence>
<evidence type="ECO:0000256" key="1">
    <source>
        <dbReference type="ARBA" id="ARBA00022475"/>
    </source>
</evidence>
<dbReference type="PANTHER" id="PTHR30606:SF9">
    <property type="entry name" value="LIPID A BIOSYNTHESIS LAUROYLTRANSFERASE"/>
    <property type="match status" value="1"/>
</dbReference>
<comment type="function">
    <text evidence="9">Catalyzes the transfer of an acyl chain from an acyl-[acyl-carrier-protein] (ACP) to a Kdo(2)-lipid IV(A) to form a Kdo(2)-(acyl)-lipid IV(A).</text>
</comment>
<comment type="pathway">
    <text evidence="9">Glycolipid biosynthesis; KDO(2)-lipid A biosynthesis; KDO(2)-lipid A from CMP-3-deoxy-D-manno-octulosonate and lipid IV(A): step 3/4.</text>
</comment>